<comment type="subcellular location">
    <subcellularLocation>
        <location evidence="1">Cell membrane</location>
        <topology evidence="1">Multi-pass membrane protein</topology>
    </subcellularLocation>
</comment>
<dbReference type="EMBL" id="CP159872">
    <property type="protein sequence ID" value="XCM78140.1"/>
    <property type="molecule type" value="Genomic_DNA"/>
</dbReference>
<feature type="transmembrane region" description="Helical" evidence="9">
    <location>
        <begin position="298"/>
        <end position="321"/>
    </location>
</feature>
<evidence type="ECO:0000256" key="8">
    <source>
        <dbReference type="ARBA" id="ARBA00023136"/>
    </source>
</evidence>
<keyword evidence="3" id="KW-0050">Antiport</keyword>
<evidence type="ECO:0000256" key="7">
    <source>
        <dbReference type="ARBA" id="ARBA00023065"/>
    </source>
</evidence>
<dbReference type="GO" id="GO:1902600">
    <property type="term" value="P:proton transmembrane transport"/>
    <property type="evidence" value="ECO:0007669"/>
    <property type="project" value="InterPro"/>
</dbReference>
<evidence type="ECO:0000256" key="9">
    <source>
        <dbReference type="SAM" id="Phobius"/>
    </source>
</evidence>
<dbReference type="AlphaFoldDB" id="A0AAU8JQN9"/>
<keyword evidence="8 9" id="KW-0472">Membrane</keyword>
<dbReference type="InterPro" id="IPR038770">
    <property type="entry name" value="Na+/solute_symporter_sf"/>
</dbReference>
<keyword evidence="4" id="KW-1003">Cell membrane</keyword>
<evidence type="ECO:0000256" key="1">
    <source>
        <dbReference type="ARBA" id="ARBA00004651"/>
    </source>
</evidence>
<sequence length="591" mass="60790">MTADQILLGVALILVLGVGCQILAARLRIPALVLLLPAGFTAGALTEVVDPVKLLGPAFSPLVSLAVAVILYDASLGLDLQRLRGHTRSVVVRLILIGTVVNCMLGAVSGSLLFDLSQGAATMLGAILVVSGPTVVGPLLGFVRPVERLQHILAWEGSLIDPVGAILGALVFHAVSAGSPHQPGHQFVQFLISVTVGLAGGAVGTGVLWLLLGRLRLPETLGTSAQLAVVVGVAAVCDVLREDSGLIAAVVVGLAVANLPGMDIPARSPFFETLVQQILGVLFVSISATITPSSLNGLILPAVGLIAVLTLLARPLVAFLSTLRTDLSRGERAFVGWMAPRGIVAASTASTFSVSLAAAGVATASEILPITFLVIVGTVVLYAFTAAPVAGRLGVRRPAWSRPLLVGGDAWVVDLGRALHGAGIDVLMWAGLEEQRRQILDAGLELAPGELLAAATGSGAELEGITSVLLLTAEDDFNALASTLLRGTAEGPVYRLGPPHHGHGVVAPYTGGETLFTAALTRIEIDRRYRAGAAVLTRPAGPEVPEGYEVLFRIRANGQLAPVTPTAVPRREEGDVEVLLGPAASRPAPAG</sequence>
<name>A0AAU8JQN9_9ACTN</name>
<dbReference type="PANTHER" id="PTHR32507">
    <property type="entry name" value="NA(+)/H(+) ANTIPORTER 1"/>
    <property type="match status" value="1"/>
</dbReference>
<keyword evidence="5 9" id="KW-0812">Transmembrane</keyword>
<dbReference type="GO" id="GO:0015297">
    <property type="term" value="F:antiporter activity"/>
    <property type="evidence" value="ECO:0007669"/>
    <property type="project" value="UniProtKB-KW"/>
</dbReference>
<evidence type="ECO:0000256" key="2">
    <source>
        <dbReference type="ARBA" id="ARBA00022448"/>
    </source>
</evidence>
<feature type="transmembrane region" description="Helical" evidence="9">
    <location>
        <begin position="370"/>
        <end position="395"/>
    </location>
</feature>
<feature type="transmembrane region" description="Helical" evidence="9">
    <location>
        <begin position="90"/>
        <end position="114"/>
    </location>
</feature>
<dbReference type="GO" id="GO:0005886">
    <property type="term" value="C:plasma membrane"/>
    <property type="evidence" value="ECO:0007669"/>
    <property type="project" value="UniProtKB-SubCell"/>
</dbReference>
<protein>
    <submittedName>
        <fullName evidence="11">Cation:proton antiporter</fullName>
    </submittedName>
</protein>
<feature type="transmembrane region" description="Helical" evidence="9">
    <location>
        <begin position="6"/>
        <end position="24"/>
    </location>
</feature>
<feature type="transmembrane region" description="Helical" evidence="9">
    <location>
        <begin position="342"/>
        <end position="364"/>
    </location>
</feature>
<evidence type="ECO:0000313" key="11">
    <source>
        <dbReference type="EMBL" id="XCM78140.1"/>
    </source>
</evidence>
<feature type="transmembrane region" description="Helical" evidence="9">
    <location>
        <begin position="187"/>
        <end position="212"/>
    </location>
</feature>
<accession>A0AAU8JQN9</accession>
<dbReference type="InterPro" id="IPR006153">
    <property type="entry name" value="Cation/H_exchanger_TM"/>
</dbReference>
<evidence type="ECO:0000256" key="3">
    <source>
        <dbReference type="ARBA" id="ARBA00022449"/>
    </source>
</evidence>
<evidence type="ECO:0000256" key="6">
    <source>
        <dbReference type="ARBA" id="ARBA00022989"/>
    </source>
</evidence>
<feature type="transmembrane region" description="Helical" evidence="9">
    <location>
        <begin position="120"/>
        <end position="140"/>
    </location>
</feature>
<dbReference type="KEGG" id="kcm:ABWK59_03915"/>
<dbReference type="RefSeq" id="WP_354637883.1">
    <property type="nucleotide sequence ID" value="NZ_CP159872.1"/>
</dbReference>
<dbReference type="Pfam" id="PF00999">
    <property type="entry name" value="Na_H_Exchanger"/>
    <property type="match status" value="1"/>
</dbReference>
<reference evidence="11" key="1">
    <citation type="submission" date="2024-06" db="EMBL/GenBank/DDBJ databases">
        <title>The genome sequences of Kitasatospora sp. strain HUAS MG31.</title>
        <authorList>
            <person name="Mo P."/>
        </authorList>
    </citation>
    <scope>NUCLEOTIDE SEQUENCE</scope>
    <source>
        <strain evidence="11">HUAS MG31</strain>
    </source>
</reference>
<feature type="domain" description="Cation/H+ exchanger transmembrane" evidence="10">
    <location>
        <begin position="16"/>
        <end position="389"/>
    </location>
</feature>
<dbReference type="PANTHER" id="PTHR32507:SF0">
    <property type="entry name" value="NA(+)_H(+) ANTIPORTER 2-RELATED"/>
    <property type="match status" value="1"/>
</dbReference>
<keyword evidence="7" id="KW-0406">Ion transport</keyword>
<organism evidence="11">
    <name type="scientific">Kitasatospora camelliae</name>
    <dbReference type="NCBI Taxonomy" id="3156397"/>
    <lineage>
        <taxon>Bacteria</taxon>
        <taxon>Bacillati</taxon>
        <taxon>Actinomycetota</taxon>
        <taxon>Actinomycetes</taxon>
        <taxon>Kitasatosporales</taxon>
        <taxon>Streptomycetaceae</taxon>
        <taxon>Kitasatospora</taxon>
    </lineage>
</organism>
<feature type="transmembrane region" description="Helical" evidence="9">
    <location>
        <begin position="55"/>
        <end position="78"/>
    </location>
</feature>
<evidence type="ECO:0000256" key="4">
    <source>
        <dbReference type="ARBA" id="ARBA00022475"/>
    </source>
</evidence>
<keyword evidence="6 9" id="KW-1133">Transmembrane helix</keyword>
<gene>
    <name evidence="11" type="ORF">ABWK59_03915</name>
</gene>
<evidence type="ECO:0000259" key="10">
    <source>
        <dbReference type="Pfam" id="PF00999"/>
    </source>
</evidence>
<dbReference type="Gene3D" id="1.20.1530.20">
    <property type="match status" value="1"/>
</dbReference>
<evidence type="ECO:0000256" key="5">
    <source>
        <dbReference type="ARBA" id="ARBA00022692"/>
    </source>
</evidence>
<keyword evidence="2" id="KW-0813">Transport</keyword>
<feature type="transmembrane region" description="Helical" evidence="9">
    <location>
        <begin position="247"/>
        <end position="266"/>
    </location>
</feature>
<feature type="transmembrane region" description="Helical" evidence="9">
    <location>
        <begin position="152"/>
        <end position="175"/>
    </location>
</feature>
<proteinExistence type="predicted"/>